<sequence>MKRAYVGITRALRTFLGATGLLRLLDRWARRSRTGTWARSLLSIYDFHDLLLLDVPWWTFKSADDVTNFLASRPRARVFEWGSGASTAWLAHRAGEVTSIEDNAAWADMLRAQICGTNVATDNVDVRTVKPDLANSPDAVRSRKRGFEGLDFSKYVAAIDDLEGNFDLIVVDGRAREACFAKALPRLAADGLLVFDNVDRKRYREAISKAQLPVQVKWTRGLTPALPYPTRTALVRLQD</sequence>
<evidence type="ECO:0008006" key="3">
    <source>
        <dbReference type="Google" id="ProtNLM"/>
    </source>
</evidence>
<evidence type="ECO:0000313" key="2">
    <source>
        <dbReference type="Proteomes" id="UP000193247"/>
    </source>
</evidence>
<organism evidence="1 2">
    <name type="scientific">Mycobacterium decipiens</name>
    <dbReference type="NCBI Taxonomy" id="1430326"/>
    <lineage>
        <taxon>Bacteria</taxon>
        <taxon>Bacillati</taxon>
        <taxon>Actinomycetota</taxon>
        <taxon>Actinomycetes</taxon>
        <taxon>Mycobacteriales</taxon>
        <taxon>Mycobacteriaceae</taxon>
        <taxon>Mycobacterium</taxon>
    </lineage>
</organism>
<proteinExistence type="predicted"/>
<dbReference type="SUPFAM" id="SSF53335">
    <property type="entry name" value="S-adenosyl-L-methionine-dependent methyltransferases"/>
    <property type="match status" value="1"/>
</dbReference>
<accession>A0A1X2LP35</accession>
<gene>
    <name evidence="1" type="ORF">B8W66_22385</name>
</gene>
<name>A0A1X2LP35_9MYCO</name>
<dbReference type="Gene3D" id="3.40.50.150">
    <property type="entry name" value="Vaccinia Virus protein VP39"/>
    <property type="match status" value="1"/>
</dbReference>
<dbReference type="AlphaFoldDB" id="A0A1X2LP35"/>
<dbReference type="Proteomes" id="UP000193247">
    <property type="component" value="Unassembled WGS sequence"/>
</dbReference>
<dbReference type="OrthoDB" id="938855at2"/>
<dbReference type="InterPro" id="IPR029063">
    <property type="entry name" value="SAM-dependent_MTases_sf"/>
</dbReference>
<keyword evidence="2" id="KW-1185">Reference proteome</keyword>
<dbReference type="RefSeq" id="WP_085327452.1">
    <property type="nucleotide sequence ID" value="NZ_NCXP01000051.1"/>
</dbReference>
<evidence type="ECO:0000313" key="1">
    <source>
        <dbReference type="EMBL" id="OSC36778.1"/>
    </source>
</evidence>
<protein>
    <recommendedName>
        <fullName evidence="3">SAM-dependent methyltransferase</fullName>
    </recommendedName>
</protein>
<reference evidence="1 2" key="1">
    <citation type="submission" date="2017-04" db="EMBL/GenBank/DDBJ databases">
        <title>The new phylogeny of genus Mycobacterium.</title>
        <authorList>
            <person name="Tortoli E."/>
            <person name="Trovato A."/>
            <person name="Cirillo D.M."/>
        </authorList>
    </citation>
    <scope>NUCLEOTIDE SEQUENCE [LARGE SCALE GENOMIC DNA]</scope>
    <source>
        <strain evidence="1 2">TBL 1200985</strain>
    </source>
</reference>
<dbReference type="EMBL" id="NCXP01000051">
    <property type="protein sequence ID" value="OSC36778.1"/>
    <property type="molecule type" value="Genomic_DNA"/>
</dbReference>
<dbReference type="STRING" id="1430326.B8W66_22385"/>
<comment type="caution">
    <text evidence="1">The sequence shown here is derived from an EMBL/GenBank/DDBJ whole genome shotgun (WGS) entry which is preliminary data.</text>
</comment>